<keyword evidence="7 12" id="KW-0472">Membrane</keyword>
<feature type="compositionally biased region" description="Basic and acidic residues" evidence="11">
    <location>
        <begin position="821"/>
        <end position="834"/>
    </location>
</feature>
<dbReference type="PROSITE" id="PS50853">
    <property type="entry name" value="FN3"/>
    <property type="match status" value="2"/>
</dbReference>
<dbReference type="Pfam" id="PF13927">
    <property type="entry name" value="Ig_3"/>
    <property type="match status" value="3"/>
</dbReference>
<dbReference type="SMART" id="SM00060">
    <property type="entry name" value="FN3"/>
    <property type="match status" value="2"/>
</dbReference>
<feature type="region of interest" description="Disordered" evidence="11">
    <location>
        <begin position="808"/>
        <end position="855"/>
    </location>
</feature>
<dbReference type="InterPro" id="IPR003961">
    <property type="entry name" value="FN3_dom"/>
</dbReference>
<evidence type="ECO:0000256" key="3">
    <source>
        <dbReference type="ARBA" id="ARBA00022729"/>
    </source>
</evidence>
<feature type="domain" description="Ig-like" evidence="13">
    <location>
        <begin position="451"/>
        <end position="539"/>
    </location>
</feature>
<evidence type="ECO:0000256" key="8">
    <source>
        <dbReference type="ARBA" id="ARBA00023157"/>
    </source>
</evidence>
<dbReference type="InterPro" id="IPR050958">
    <property type="entry name" value="Cell_Adh-Cytoskel_Orgn"/>
</dbReference>
<evidence type="ECO:0000259" key="13">
    <source>
        <dbReference type="PROSITE" id="PS50835"/>
    </source>
</evidence>
<organism evidence="15 16">
    <name type="scientific">Onchocerca volvulus</name>
    <dbReference type="NCBI Taxonomy" id="6282"/>
    <lineage>
        <taxon>Eukaryota</taxon>
        <taxon>Metazoa</taxon>
        <taxon>Ecdysozoa</taxon>
        <taxon>Nematoda</taxon>
        <taxon>Chromadorea</taxon>
        <taxon>Rhabditida</taxon>
        <taxon>Spirurina</taxon>
        <taxon>Spiruromorpha</taxon>
        <taxon>Filarioidea</taxon>
        <taxon>Onchocercidae</taxon>
        <taxon>Onchocerca</taxon>
    </lineage>
</organism>
<dbReference type="InterPro" id="IPR007110">
    <property type="entry name" value="Ig-like_dom"/>
</dbReference>
<feature type="transmembrane region" description="Helical" evidence="12">
    <location>
        <begin position="12"/>
        <end position="31"/>
    </location>
</feature>
<evidence type="ECO:0000313" key="15">
    <source>
        <dbReference type="EnsemblMetazoa" id="OVOC4062.1"/>
    </source>
</evidence>
<dbReference type="Gene3D" id="2.60.40.10">
    <property type="entry name" value="Immunoglobulins"/>
    <property type="match status" value="7"/>
</dbReference>
<evidence type="ECO:0000256" key="5">
    <source>
        <dbReference type="ARBA" id="ARBA00022889"/>
    </source>
</evidence>
<keyword evidence="3" id="KW-0732">Signal</keyword>
<dbReference type="GO" id="GO:0007156">
    <property type="term" value="P:homophilic cell adhesion via plasma membrane adhesion molecules"/>
    <property type="evidence" value="ECO:0007669"/>
    <property type="project" value="TreeGrafter"/>
</dbReference>
<dbReference type="SUPFAM" id="SSF48726">
    <property type="entry name" value="Immunoglobulin"/>
    <property type="match status" value="5"/>
</dbReference>
<dbReference type="GO" id="GO:0050808">
    <property type="term" value="P:synapse organization"/>
    <property type="evidence" value="ECO:0007669"/>
    <property type="project" value="TreeGrafter"/>
</dbReference>
<dbReference type="GO" id="GO:0008046">
    <property type="term" value="F:axon guidance receptor activity"/>
    <property type="evidence" value="ECO:0007669"/>
    <property type="project" value="TreeGrafter"/>
</dbReference>
<feature type="domain" description="Ig-like" evidence="13">
    <location>
        <begin position="232"/>
        <end position="322"/>
    </location>
</feature>
<dbReference type="Pfam" id="PF07679">
    <property type="entry name" value="I-set"/>
    <property type="match status" value="1"/>
</dbReference>
<dbReference type="PROSITE" id="PS50835">
    <property type="entry name" value="IG_LIKE"/>
    <property type="match status" value="5"/>
</dbReference>
<dbReference type="PANTHER" id="PTHR45080:SF8">
    <property type="entry name" value="IG-LIKE DOMAIN-CONTAINING PROTEIN"/>
    <property type="match status" value="1"/>
</dbReference>
<dbReference type="InterPro" id="IPR013151">
    <property type="entry name" value="Immunoglobulin_dom"/>
</dbReference>
<evidence type="ECO:0000256" key="4">
    <source>
        <dbReference type="ARBA" id="ARBA00022737"/>
    </source>
</evidence>
<evidence type="ECO:0000256" key="9">
    <source>
        <dbReference type="ARBA" id="ARBA00023180"/>
    </source>
</evidence>
<keyword evidence="9" id="KW-0325">Glycoprotein</keyword>
<keyword evidence="4" id="KW-0677">Repeat</keyword>
<evidence type="ECO:0000256" key="7">
    <source>
        <dbReference type="ARBA" id="ARBA00023136"/>
    </source>
</evidence>
<keyword evidence="8" id="KW-1015">Disulfide bond</keyword>
<name>A0A8R1XUN0_ONCVO</name>
<dbReference type="CDD" id="cd00063">
    <property type="entry name" value="FN3"/>
    <property type="match status" value="2"/>
</dbReference>
<feature type="domain" description="Ig-like" evidence="13">
    <location>
        <begin position="138"/>
        <end position="227"/>
    </location>
</feature>
<dbReference type="InterPro" id="IPR003598">
    <property type="entry name" value="Ig_sub2"/>
</dbReference>
<dbReference type="OMA" id="HTIELKC"/>
<dbReference type="GO" id="GO:0005886">
    <property type="term" value="C:plasma membrane"/>
    <property type="evidence" value="ECO:0007669"/>
    <property type="project" value="TreeGrafter"/>
</dbReference>
<dbReference type="Pfam" id="PF00047">
    <property type="entry name" value="ig"/>
    <property type="match status" value="1"/>
</dbReference>
<dbReference type="SMART" id="SM00409">
    <property type="entry name" value="IG"/>
    <property type="match status" value="5"/>
</dbReference>
<dbReference type="EMBL" id="CMVM020000124">
    <property type="status" value="NOT_ANNOTATED_CDS"/>
    <property type="molecule type" value="Genomic_DNA"/>
</dbReference>
<evidence type="ECO:0000313" key="16">
    <source>
        <dbReference type="Proteomes" id="UP000024404"/>
    </source>
</evidence>
<dbReference type="InterPro" id="IPR036116">
    <property type="entry name" value="FN3_sf"/>
</dbReference>
<dbReference type="PRINTS" id="PR01838">
    <property type="entry name" value="NCAMFAMILY"/>
</dbReference>
<evidence type="ECO:0000256" key="11">
    <source>
        <dbReference type="SAM" id="MobiDB-lite"/>
    </source>
</evidence>
<dbReference type="InterPro" id="IPR013098">
    <property type="entry name" value="Ig_I-set"/>
</dbReference>
<reference evidence="16" key="1">
    <citation type="submission" date="2013-10" db="EMBL/GenBank/DDBJ databases">
        <title>Genome sequencing of Onchocerca volvulus.</title>
        <authorList>
            <person name="Cotton J."/>
            <person name="Tsai J."/>
            <person name="Stanley E."/>
            <person name="Tracey A."/>
            <person name="Holroyd N."/>
            <person name="Lustigman S."/>
            <person name="Berriman M."/>
        </authorList>
    </citation>
    <scope>NUCLEOTIDE SEQUENCE</scope>
</reference>
<keyword evidence="2 12" id="KW-0812">Transmembrane</keyword>
<evidence type="ECO:0000256" key="12">
    <source>
        <dbReference type="SAM" id="Phobius"/>
    </source>
</evidence>
<dbReference type="AlphaFoldDB" id="A0A8R1XUN0"/>
<dbReference type="SUPFAM" id="SSF49265">
    <property type="entry name" value="Fibronectin type III"/>
    <property type="match status" value="1"/>
</dbReference>
<dbReference type="GO" id="GO:0030424">
    <property type="term" value="C:axon"/>
    <property type="evidence" value="ECO:0007669"/>
    <property type="project" value="TreeGrafter"/>
</dbReference>
<dbReference type="SMART" id="SM00408">
    <property type="entry name" value="IGc2"/>
    <property type="match status" value="5"/>
</dbReference>
<reference evidence="15" key="2">
    <citation type="submission" date="2022-06" db="UniProtKB">
        <authorList>
            <consortium name="EnsemblMetazoa"/>
        </authorList>
    </citation>
    <scope>IDENTIFICATION</scope>
</reference>
<feature type="domain" description="Ig-like" evidence="13">
    <location>
        <begin position="37"/>
        <end position="131"/>
    </location>
</feature>
<feature type="domain" description="Ig-like" evidence="13">
    <location>
        <begin position="327"/>
        <end position="446"/>
    </location>
</feature>
<dbReference type="CDD" id="cd00096">
    <property type="entry name" value="Ig"/>
    <property type="match status" value="1"/>
</dbReference>
<keyword evidence="16" id="KW-1185">Reference proteome</keyword>
<dbReference type="InterPro" id="IPR013783">
    <property type="entry name" value="Ig-like_fold"/>
</dbReference>
<dbReference type="EnsemblMetazoa" id="OVOC4062.1">
    <property type="protein sequence ID" value="OVOC4062.1"/>
    <property type="gene ID" value="WBGene00240871"/>
</dbReference>
<protein>
    <submittedName>
        <fullName evidence="15">Uncharacterized protein</fullName>
    </submittedName>
</protein>
<keyword evidence="10" id="KW-0393">Immunoglobulin domain</keyword>
<sequence length="855" mass="96215">MVYDRCAKFGIKLQYLIFLQFIIFLPIINGWDVHILPTAQQLQNRKSDENIAIICSVIGLQKNRNVKVDIKWYREEHEVPIDRQERIAVSRMKPLSARLLFIKPTVEDSGTYKCVVSVSNGNGQTKDKSTTISFIQAAKFIDVELEQHPEEGKDAEIVCRVHGDPSLEIFWQFDGKTVLEGGPRNYEFKDENQILVIPKYDSDRDDGQYTCSAAQFYSFETVAINVTGYARPKITVLDGSEATYGVEGRDFVIRCQAVGKPRPHYQWIKYADGDEKIIEPSEKYDMHDGTLLIRDLIPADRGTYSCIAKNALDEARLDFNLTIFSKPRLKLMKNLTITRGDTVKLVCEFSGDGYLKAKWLHLGQEWPSRSTIQAERISNNFSRYNTVAGNNLNVGNTAVEDNHVTISEGNGIITLTLTTVDEDDAGQYQCVAENEAGTDHGSIFLSIIHAARIVDHSGTKRALKGGIAVIHCGASAVPEPVWTWTGPSGVIYADGSKYILDTRTVTTTLTIRDVNQHDFGKYTCMADNNIGPPDYAELRLIEILPPLTPTKLNCHEHSYPNFGICTIGELKNLPPGRLPSNITFYIVPDDKTNKDNREMDAMNVTFEYDGEQEFKFYHLEPKSRYEIRAQAINEAGVSELSAPDIIETTGPWAPDPPIDIHYDCSRACKMVWNEPNNHGSPIIAYKLILKEIAHTELKQYDADSFELRLGADDLKVDLSFLKPLTTYEVKLIAINGVGNSNAHSIVLNTSEYMEGERRDDDSNWLEILLLIIVLLILIVLIIDALCCLKQRRGFLALICSAFFGSNQEEHDSKSKNGLQNEKTENNRLLIDERNSPPPAINHSERYRNGPHSTPV</sequence>
<dbReference type="GO" id="GO:0043025">
    <property type="term" value="C:neuronal cell body"/>
    <property type="evidence" value="ECO:0007669"/>
    <property type="project" value="TreeGrafter"/>
</dbReference>
<dbReference type="InterPro" id="IPR009138">
    <property type="entry name" value="Neural_cell_adh"/>
</dbReference>
<comment type="subcellular location">
    <subcellularLocation>
        <location evidence="1">Membrane</location>
        <topology evidence="1">Single-pass membrane protein</topology>
    </subcellularLocation>
</comment>
<feature type="transmembrane region" description="Helical" evidence="12">
    <location>
        <begin position="767"/>
        <end position="788"/>
    </location>
</feature>
<accession>A0A8R1XUN0</accession>
<feature type="domain" description="Fibronectin type-III" evidence="14">
    <location>
        <begin position="548"/>
        <end position="651"/>
    </location>
</feature>
<proteinExistence type="predicted"/>
<dbReference type="InterPro" id="IPR036179">
    <property type="entry name" value="Ig-like_dom_sf"/>
</dbReference>
<evidence type="ECO:0000256" key="10">
    <source>
        <dbReference type="ARBA" id="ARBA00023319"/>
    </source>
</evidence>
<evidence type="ECO:0000256" key="6">
    <source>
        <dbReference type="ARBA" id="ARBA00022989"/>
    </source>
</evidence>
<feature type="domain" description="Fibronectin type-III" evidence="14">
    <location>
        <begin position="653"/>
        <end position="753"/>
    </location>
</feature>
<evidence type="ECO:0000259" key="14">
    <source>
        <dbReference type="PROSITE" id="PS50853"/>
    </source>
</evidence>
<keyword evidence="6 12" id="KW-1133">Transmembrane helix</keyword>
<keyword evidence="5" id="KW-0130">Cell adhesion</keyword>
<dbReference type="InterPro" id="IPR003599">
    <property type="entry name" value="Ig_sub"/>
</dbReference>
<dbReference type="PANTHER" id="PTHR45080">
    <property type="entry name" value="CONTACTIN 5"/>
    <property type="match status" value="1"/>
</dbReference>
<dbReference type="Proteomes" id="UP000024404">
    <property type="component" value="Unassembled WGS sequence"/>
</dbReference>
<evidence type="ECO:0000256" key="1">
    <source>
        <dbReference type="ARBA" id="ARBA00004167"/>
    </source>
</evidence>
<evidence type="ECO:0000256" key="2">
    <source>
        <dbReference type="ARBA" id="ARBA00022692"/>
    </source>
</evidence>